<keyword evidence="1" id="KW-0238">DNA-binding</keyword>
<dbReference type="EMBL" id="BK016126">
    <property type="protein sequence ID" value="DAF97079.1"/>
    <property type="molecule type" value="Genomic_DNA"/>
</dbReference>
<dbReference type="PROSITE" id="PS50943">
    <property type="entry name" value="HTH_CROC1"/>
    <property type="match status" value="1"/>
</dbReference>
<dbReference type="GO" id="GO:0003677">
    <property type="term" value="F:DNA binding"/>
    <property type="evidence" value="ECO:0007669"/>
    <property type="project" value="UniProtKB-KW"/>
</dbReference>
<name>A0A8S5URH7_9CAUD</name>
<dbReference type="Gene3D" id="1.10.260.40">
    <property type="entry name" value="lambda repressor-like DNA-binding domains"/>
    <property type="match status" value="1"/>
</dbReference>
<sequence>MLRLREVRKKAHLTMKELGKVIGVAESTISQYETGKRQPDYETLLKLGEFFGVSTDYLLGICDSPVSARDALLKMVDETDDLDELLAILNLVNKKLQERK</sequence>
<evidence type="ECO:0000313" key="3">
    <source>
        <dbReference type="EMBL" id="DAF97079.1"/>
    </source>
</evidence>
<feature type="domain" description="HTH cro/C1-type" evidence="2">
    <location>
        <begin position="4"/>
        <end position="58"/>
    </location>
</feature>
<dbReference type="Pfam" id="PF01381">
    <property type="entry name" value="HTH_3"/>
    <property type="match status" value="1"/>
</dbReference>
<dbReference type="PANTHER" id="PTHR46558">
    <property type="entry name" value="TRACRIPTIONAL REGULATORY PROTEIN-RELATED-RELATED"/>
    <property type="match status" value="1"/>
</dbReference>
<dbReference type="CDD" id="cd00093">
    <property type="entry name" value="HTH_XRE"/>
    <property type="match status" value="1"/>
</dbReference>
<evidence type="ECO:0000259" key="2">
    <source>
        <dbReference type="PROSITE" id="PS50943"/>
    </source>
</evidence>
<dbReference type="SUPFAM" id="SSF47413">
    <property type="entry name" value="lambda repressor-like DNA-binding domains"/>
    <property type="match status" value="1"/>
</dbReference>
<evidence type="ECO:0000256" key="1">
    <source>
        <dbReference type="ARBA" id="ARBA00023125"/>
    </source>
</evidence>
<dbReference type="PANTHER" id="PTHR46558:SF11">
    <property type="entry name" value="HTH-TYPE TRANSCRIPTIONAL REGULATOR XRE"/>
    <property type="match status" value="1"/>
</dbReference>
<reference evidence="3" key="1">
    <citation type="journal article" date="2021" name="Proc. Natl. Acad. Sci. U.S.A.">
        <title>A Catalog of Tens of Thousands of Viruses from Human Metagenomes Reveals Hidden Associations with Chronic Diseases.</title>
        <authorList>
            <person name="Tisza M.J."/>
            <person name="Buck C.B."/>
        </authorList>
    </citation>
    <scope>NUCLEOTIDE SEQUENCE</scope>
    <source>
        <strain evidence="3">Cthae16</strain>
    </source>
</reference>
<proteinExistence type="predicted"/>
<dbReference type="SMART" id="SM00530">
    <property type="entry name" value="HTH_XRE"/>
    <property type="match status" value="1"/>
</dbReference>
<dbReference type="InterPro" id="IPR001387">
    <property type="entry name" value="Cro/C1-type_HTH"/>
</dbReference>
<organism evidence="3">
    <name type="scientific">Siphoviridae sp. cthae16</name>
    <dbReference type="NCBI Taxonomy" id="2825617"/>
    <lineage>
        <taxon>Viruses</taxon>
        <taxon>Duplodnaviria</taxon>
        <taxon>Heunggongvirae</taxon>
        <taxon>Uroviricota</taxon>
        <taxon>Caudoviricetes</taxon>
    </lineage>
</organism>
<accession>A0A8S5URH7</accession>
<protein>
    <submittedName>
        <fullName evidence="3">Helix-turn-helix domain protein</fullName>
    </submittedName>
</protein>
<dbReference type="InterPro" id="IPR010982">
    <property type="entry name" value="Lambda_DNA-bd_dom_sf"/>
</dbReference>